<evidence type="ECO:0000313" key="2">
    <source>
        <dbReference type="Proteomes" id="UP000679749"/>
    </source>
</evidence>
<evidence type="ECO:0000313" key="1">
    <source>
        <dbReference type="EMBL" id="MBS4214709.1"/>
    </source>
</evidence>
<dbReference type="Proteomes" id="UP000679749">
    <property type="component" value="Unassembled WGS sequence"/>
</dbReference>
<reference evidence="1" key="1">
    <citation type="submission" date="2021-05" db="EMBL/GenBank/DDBJ databases">
        <title>Novel Bacillus species.</title>
        <authorList>
            <person name="Liu G."/>
        </authorList>
    </citation>
    <scope>NUCLEOTIDE SEQUENCE</scope>
    <source>
        <strain evidence="1">FJAT-49825</strain>
    </source>
</reference>
<dbReference type="EMBL" id="JAGYPF010000004">
    <property type="protein sequence ID" value="MBS4214709.1"/>
    <property type="molecule type" value="Genomic_DNA"/>
</dbReference>
<sequence>MEITGDEMFIDVPDDPYAFFEYVYEKKLTDGLPIIPPTEELVETFISYIGMPRDQVIAEVEPRKGVATVEKIAVNAIMAGCRREYSPVLIAMIQAITKPEFNLGGIQATTNPVAPLTIVNGKIRNKIGMNAGMGALGPGNRANATMGRALRMILLNIGGAFPGKIDKATLGMPGKYTFCIPENEEESQWEPLSVELGYAKGENVVTIFGGQGTNNVLTGGIDSNSQLSLLADCMSNIGNNNFLTGHGNPCILLSPGHVRVMVKDGWTKTAVKECLFEKSKRKLADFPKELFQPDMPKNLKGDTAYVCDKPDDIKIVVVGGNDPYHIQYVPNFGATNCVSQSF</sequence>
<accession>A0A942YW40</accession>
<keyword evidence="2" id="KW-1185">Reference proteome</keyword>
<gene>
    <name evidence="1" type="ORF">KHA99_19870</name>
</gene>
<name>A0A942YW40_9BACI</name>
<proteinExistence type="predicted"/>
<dbReference type="RefSeq" id="WP_213119229.1">
    <property type="nucleotide sequence ID" value="NZ_JAGYPF010000004.1"/>
</dbReference>
<comment type="caution">
    <text evidence="1">The sequence shown here is derived from an EMBL/GenBank/DDBJ whole genome shotgun (WGS) entry which is preliminary data.</text>
</comment>
<organism evidence="1 2">
    <name type="scientific">Neobacillus rhizophilus</name>
    <dbReference type="NCBI Taxonomy" id="2833579"/>
    <lineage>
        <taxon>Bacteria</taxon>
        <taxon>Bacillati</taxon>
        <taxon>Bacillota</taxon>
        <taxon>Bacilli</taxon>
        <taxon>Bacillales</taxon>
        <taxon>Bacillaceae</taxon>
        <taxon>Neobacillus</taxon>
    </lineage>
</organism>
<dbReference type="AlphaFoldDB" id="A0A942YW40"/>
<protein>
    <submittedName>
        <fullName evidence="1">Uncharacterized protein</fullName>
    </submittedName>
</protein>